<dbReference type="InterPro" id="IPR025287">
    <property type="entry name" value="WAK_GUB"/>
</dbReference>
<feature type="transmembrane region" description="Helical" evidence="13">
    <location>
        <begin position="288"/>
        <end position="313"/>
    </location>
</feature>
<keyword evidence="6 12" id="KW-0547">Nucleotide-binding</keyword>
<reference evidence="16 17" key="1">
    <citation type="submission" date="2024-11" db="EMBL/GenBank/DDBJ databases">
        <title>Chromosome-level genome assembly of Eucalyptus globulus Labill. provides insights into its genome evolution.</title>
        <authorList>
            <person name="Li X."/>
        </authorList>
    </citation>
    <scope>NUCLEOTIDE SEQUENCE [LARGE SCALE GENOMIC DNA]</scope>
    <source>
        <strain evidence="16">CL2024</strain>
        <tissue evidence="16">Fresh tender leaves</tissue>
    </source>
</reference>
<evidence type="ECO:0000256" key="3">
    <source>
        <dbReference type="ARBA" id="ARBA00022679"/>
    </source>
</evidence>
<gene>
    <name evidence="16" type="ORF">ACJRO7_030523</name>
</gene>
<dbReference type="Pfam" id="PF00069">
    <property type="entry name" value="Pkinase"/>
    <property type="match status" value="1"/>
</dbReference>
<dbReference type="Gene3D" id="3.30.200.20">
    <property type="entry name" value="Phosphorylase Kinase, domain 1"/>
    <property type="match status" value="1"/>
</dbReference>
<evidence type="ECO:0000256" key="8">
    <source>
        <dbReference type="ARBA" id="ARBA00022840"/>
    </source>
</evidence>
<keyword evidence="8 12" id="KW-0067">ATP-binding</keyword>
<feature type="signal peptide" evidence="14">
    <location>
        <begin position="1"/>
        <end position="25"/>
    </location>
</feature>
<keyword evidence="11" id="KW-0325">Glycoprotein</keyword>
<evidence type="ECO:0000256" key="14">
    <source>
        <dbReference type="SAM" id="SignalP"/>
    </source>
</evidence>
<name>A0ABD3JBW0_EUCGL</name>
<dbReference type="InterPro" id="IPR008271">
    <property type="entry name" value="Ser/Thr_kinase_AS"/>
</dbReference>
<evidence type="ECO:0000259" key="15">
    <source>
        <dbReference type="PROSITE" id="PS50011"/>
    </source>
</evidence>
<dbReference type="EMBL" id="JBJKBG010000008">
    <property type="protein sequence ID" value="KAL3725506.1"/>
    <property type="molecule type" value="Genomic_DNA"/>
</dbReference>
<feature type="domain" description="Protein kinase" evidence="15">
    <location>
        <begin position="351"/>
        <end position="636"/>
    </location>
</feature>
<keyword evidence="7" id="KW-0418">Kinase</keyword>
<keyword evidence="4 13" id="KW-0812">Transmembrane</keyword>
<dbReference type="GO" id="GO:0016020">
    <property type="term" value="C:membrane"/>
    <property type="evidence" value="ECO:0007669"/>
    <property type="project" value="UniProtKB-SubCell"/>
</dbReference>
<dbReference type="Proteomes" id="UP001634007">
    <property type="component" value="Unassembled WGS sequence"/>
</dbReference>
<protein>
    <recommendedName>
        <fullName evidence="15">Protein kinase domain-containing protein</fullName>
    </recommendedName>
</protein>
<dbReference type="InterPro" id="IPR000719">
    <property type="entry name" value="Prot_kinase_dom"/>
</dbReference>
<keyword evidence="10 13" id="KW-0472">Membrane</keyword>
<dbReference type="PROSITE" id="PS50011">
    <property type="entry name" value="PROTEIN_KINASE_DOM"/>
    <property type="match status" value="1"/>
</dbReference>
<sequence length="682" mass="77967">MIISLSSIFTLRVLLLVSHVISCNAKNNHLCVPSSCGEIRNISYHFRLKGDPKHCGSSRFELTCENNRTILYLYAGRYYVKSIHYGFYYNQYYFNGNIMVVDDGLQKGNCSSLPRYPLRYSNFGPYHRHASKYATVVAFMKCSQPIASTSYIDTKPCIEGAYSADTPPYFSQLKVYSYAVQNLKAGDVKDSCTVTMTAFASDRISGRKGDQNGSLTYKDLHNKMAEGFNLSYWDDTLMKSGRSFQCRYLTFGYRMEGCGDFLFFKGAPLKDYARWARHYYALYVGRSLAFVLANYVAAKFVLGALCVLILLIYKWMRRHQAIDTNIEEFLQAHNNFLPIRYSYFDIKKITKNFKCKLGEGGYGSVYRGILRSGNEVAVKILNKPESNCQDFISEVATIGRIHHVNVVQLVGFCLNYSKQALVYDFMPNGSLDKHILNKDGDDPLDYKKMYEISLGIARGIEYLHRGCDMQILHFDIKPHNILLDQSFTPKVSDFGLARLYPTGHSIVSLTAARGTLGYMALELFYKDIGGISYKADVYSFGMMLMEMAGRRRNLNAREEHSSQIYFPLWIYDQLGKEKEVEMVDVIEEERETTRKMIIVALWCIQLSPNDRPSMRKVLNMLEGDMAKLQRPPKPLLYPREVSIDDVDTNIELETVSSSSSASIILGSYQFYYDNEFTKSCIV</sequence>
<comment type="caution">
    <text evidence="16">The sequence shown here is derived from an EMBL/GenBank/DDBJ whole genome shotgun (WGS) entry which is preliminary data.</text>
</comment>
<accession>A0ABD3JBW0</accession>
<dbReference type="GO" id="GO:0004674">
    <property type="term" value="F:protein serine/threonine kinase activity"/>
    <property type="evidence" value="ECO:0007669"/>
    <property type="project" value="UniProtKB-KW"/>
</dbReference>
<keyword evidence="5 14" id="KW-0732">Signal</keyword>
<evidence type="ECO:0000313" key="16">
    <source>
        <dbReference type="EMBL" id="KAL3725506.1"/>
    </source>
</evidence>
<comment type="subcellular location">
    <subcellularLocation>
        <location evidence="1">Membrane</location>
        <topology evidence="1">Single-pass type I membrane protein</topology>
    </subcellularLocation>
</comment>
<evidence type="ECO:0000256" key="2">
    <source>
        <dbReference type="ARBA" id="ARBA00022527"/>
    </source>
</evidence>
<dbReference type="PROSITE" id="PS00108">
    <property type="entry name" value="PROTEIN_KINASE_ST"/>
    <property type="match status" value="1"/>
</dbReference>
<evidence type="ECO:0000256" key="10">
    <source>
        <dbReference type="ARBA" id="ARBA00023136"/>
    </source>
</evidence>
<dbReference type="FunFam" id="1.10.510.10:FF:000590">
    <property type="entry name" value="PR5-like receptor kinase"/>
    <property type="match status" value="1"/>
</dbReference>
<dbReference type="SMART" id="SM00220">
    <property type="entry name" value="S_TKc"/>
    <property type="match status" value="1"/>
</dbReference>
<evidence type="ECO:0000256" key="5">
    <source>
        <dbReference type="ARBA" id="ARBA00022729"/>
    </source>
</evidence>
<dbReference type="PROSITE" id="PS00107">
    <property type="entry name" value="PROTEIN_KINASE_ATP"/>
    <property type="match status" value="1"/>
</dbReference>
<evidence type="ECO:0000256" key="13">
    <source>
        <dbReference type="SAM" id="Phobius"/>
    </source>
</evidence>
<dbReference type="Gene3D" id="1.10.510.10">
    <property type="entry name" value="Transferase(Phosphotransferase) domain 1"/>
    <property type="match status" value="1"/>
</dbReference>
<dbReference type="GO" id="GO:0005524">
    <property type="term" value="F:ATP binding"/>
    <property type="evidence" value="ECO:0007669"/>
    <property type="project" value="UniProtKB-UniRule"/>
</dbReference>
<feature type="binding site" evidence="12">
    <location>
        <position position="379"/>
    </location>
    <ligand>
        <name>ATP</name>
        <dbReference type="ChEBI" id="CHEBI:30616"/>
    </ligand>
</feature>
<dbReference type="PANTHER" id="PTHR27009">
    <property type="entry name" value="RUST RESISTANCE KINASE LR10-RELATED"/>
    <property type="match status" value="1"/>
</dbReference>
<feature type="chain" id="PRO_5044823484" description="Protein kinase domain-containing protein" evidence="14">
    <location>
        <begin position="26"/>
        <end position="682"/>
    </location>
</feature>
<keyword evidence="17" id="KW-1185">Reference proteome</keyword>
<keyword evidence="2" id="KW-0723">Serine/threonine-protein kinase</keyword>
<proteinExistence type="predicted"/>
<dbReference type="InterPro" id="IPR045874">
    <property type="entry name" value="LRK10/LRL21-25-like"/>
</dbReference>
<dbReference type="InterPro" id="IPR011009">
    <property type="entry name" value="Kinase-like_dom_sf"/>
</dbReference>
<keyword evidence="3" id="KW-0808">Transferase</keyword>
<dbReference type="Pfam" id="PF13947">
    <property type="entry name" value="GUB_WAK_bind"/>
    <property type="match status" value="1"/>
</dbReference>
<dbReference type="AlphaFoldDB" id="A0ABD3JBW0"/>
<evidence type="ECO:0000256" key="9">
    <source>
        <dbReference type="ARBA" id="ARBA00022989"/>
    </source>
</evidence>
<dbReference type="InterPro" id="IPR017441">
    <property type="entry name" value="Protein_kinase_ATP_BS"/>
</dbReference>
<evidence type="ECO:0000256" key="6">
    <source>
        <dbReference type="ARBA" id="ARBA00022741"/>
    </source>
</evidence>
<evidence type="ECO:0000256" key="12">
    <source>
        <dbReference type="PROSITE-ProRule" id="PRU10141"/>
    </source>
</evidence>
<organism evidence="16 17">
    <name type="scientific">Eucalyptus globulus</name>
    <name type="common">Tasmanian blue gum</name>
    <dbReference type="NCBI Taxonomy" id="34317"/>
    <lineage>
        <taxon>Eukaryota</taxon>
        <taxon>Viridiplantae</taxon>
        <taxon>Streptophyta</taxon>
        <taxon>Embryophyta</taxon>
        <taxon>Tracheophyta</taxon>
        <taxon>Spermatophyta</taxon>
        <taxon>Magnoliopsida</taxon>
        <taxon>eudicotyledons</taxon>
        <taxon>Gunneridae</taxon>
        <taxon>Pentapetalae</taxon>
        <taxon>rosids</taxon>
        <taxon>malvids</taxon>
        <taxon>Myrtales</taxon>
        <taxon>Myrtaceae</taxon>
        <taxon>Myrtoideae</taxon>
        <taxon>Eucalypteae</taxon>
        <taxon>Eucalyptus</taxon>
    </lineage>
</organism>
<evidence type="ECO:0000256" key="7">
    <source>
        <dbReference type="ARBA" id="ARBA00022777"/>
    </source>
</evidence>
<dbReference type="SUPFAM" id="SSF56112">
    <property type="entry name" value="Protein kinase-like (PK-like)"/>
    <property type="match status" value="1"/>
</dbReference>
<keyword evidence="9 13" id="KW-1133">Transmembrane helix</keyword>
<evidence type="ECO:0000256" key="4">
    <source>
        <dbReference type="ARBA" id="ARBA00022692"/>
    </source>
</evidence>
<evidence type="ECO:0000256" key="11">
    <source>
        <dbReference type="ARBA" id="ARBA00023180"/>
    </source>
</evidence>
<dbReference type="FunFam" id="3.30.200.20:FF:000178">
    <property type="entry name" value="serine/threonine-protein kinase PBS1-like"/>
    <property type="match status" value="1"/>
</dbReference>
<evidence type="ECO:0000256" key="1">
    <source>
        <dbReference type="ARBA" id="ARBA00004479"/>
    </source>
</evidence>
<evidence type="ECO:0000313" key="17">
    <source>
        <dbReference type="Proteomes" id="UP001634007"/>
    </source>
</evidence>